<dbReference type="Proteomes" id="UP001062738">
    <property type="component" value="Unassembled WGS sequence"/>
</dbReference>
<dbReference type="EMBL" id="JAOXXL010000001">
    <property type="protein sequence ID" value="MCY7007082.1"/>
    <property type="molecule type" value="Genomic_DNA"/>
</dbReference>
<gene>
    <name evidence="2" type="ORF">OCK72_00290</name>
</gene>
<dbReference type="PANTHER" id="PTHR35804:SF1">
    <property type="entry name" value="LYSINE EXPORTER LYSO"/>
    <property type="match status" value="1"/>
</dbReference>
<dbReference type="PANTHER" id="PTHR35804">
    <property type="entry name" value="LYSINE EXPORTER LYSO"/>
    <property type="match status" value="1"/>
</dbReference>
<organism evidence="2 3">
    <name type="scientific">Fusobacterium simiae</name>
    <dbReference type="NCBI Taxonomy" id="855"/>
    <lineage>
        <taxon>Bacteria</taxon>
        <taxon>Fusobacteriati</taxon>
        <taxon>Fusobacteriota</taxon>
        <taxon>Fusobacteriia</taxon>
        <taxon>Fusobacteriales</taxon>
        <taxon>Fusobacteriaceae</taxon>
        <taxon>Fusobacterium</taxon>
    </lineage>
</organism>
<reference evidence="2" key="1">
    <citation type="submission" date="2022-09" db="EMBL/GenBank/DDBJ databases">
        <authorList>
            <person name="Zoaiter M."/>
        </authorList>
    </citation>
    <scope>NUCLEOTIDE SEQUENCE</scope>
    <source>
        <strain evidence="2">DSM 19848</strain>
    </source>
</reference>
<feature type="transmembrane region" description="Helical" evidence="1">
    <location>
        <begin position="62"/>
        <end position="84"/>
    </location>
</feature>
<keyword evidence="1" id="KW-0812">Transmembrane</keyword>
<keyword evidence="1" id="KW-1133">Transmembrane helix</keyword>
<keyword evidence="1" id="KW-0472">Membrane</keyword>
<proteinExistence type="predicted"/>
<accession>A0ABT4DEQ9</accession>
<name>A0ABT4DEQ9_FUSSI</name>
<dbReference type="Pfam" id="PF03956">
    <property type="entry name" value="Lys_export"/>
    <property type="match status" value="1"/>
</dbReference>
<evidence type="ECO:0000313" key="3">
    <source>
        <dbReference type="Proteomes" id="UP001062738"/>
    </source>
</evidence>
<sequence length="198" mass="21226">MIMVSCSVIVGILLGYFTKSYINFDISLLIQFGLYLLLFFIGIDIGKNNNILNDLKKIDKKVLFLPFITIISSLAGGAVASILLSLSVGESVAISAGMGWYSFSAIELSKVSVELGGIAFLSNIFRELLAIFLIPIIAKKIGSFESVSVAGATAMDSVLPIINRSNPAEISIISFYSGLVISIIVPILIPILVNIFSL</sequence>
<feature type="transmembrane region" description="Helical" evidence="1">
    <location>
        <begin position="20"/>
        <end position="41"/>
    </location>
</feature>
<dbReference type="RefSeq" id="WP_029757969.1">
    <property type="nucleotide sequence ID" value="NZ_JAOXXL010000001.1"/>
</dbReference>
<evidence type="ECO:0000256" key="1">
    <source>
        <dbReference type="SAM" id="Phobius"/>
    </source>
</evidence>
<protein>
    <submittedName>
        <fullName evidence="2">Lysine exporter LysO family protein</fullName>
    </submittedName>
</protein>
<feature type="transmembrane region" description="Helical" evidence="1">
    <location>
        <begin position="173"/>
        <end position="196"/>
    </location>
</feature>
<keyword evidence="3" id="KW-1185">Reference proteome</keyword>
<comment type="caution">
    <text evidence="2">The sequence shown here is derived from an EMBL/GenBank/DDBJ whole genome shotgun (WGS) entry which is preliminary data.</text>
</comment>
<evidence type="ECO:0000313" key="2">
    <source>
        <dbReference type="EMBL" id="MCY7007082.1"/>
    </source>
</evidence>
<dbReference type="InterPro" id="IPR005642">
    <property type="entry name" value="LysO"/>
</dbReference>